<protein>
    <submittedName>
        <fullName evidence="1">Uncharacterized protein</fullName>
    </submittedName>
</protein>
<accession>A0A645EUY3</accession>
<dbReference type="EMBL" id="VSSQ01051747">
    <property type="protein sequence ID" value="MPN05841.1"/>
    <property type="molecule type" value="Genomic_DNA"/>
</dbReference>
<proteinExistence type="predicted"/>
<sequence>MRAALSIGEGAQARPLPDVRDLQLLVFERRSGWQARSTMRHAGEGVYEARIQRAPSAVGVDLLVGSASQDLPFYAGALGTHVFATPRAGGAP</sequence>
<gene>
    <name evidence="1" type="ORF">SDC9_153095</name>
</gene>
<reference evidence="1" key="1">
    <citation type="submission" date="2019-08" db="EMBL/GenBank/DDBJ databases">
        <authorList>
            <person name="Kucharzyk K."/>
            <person name="Murdoch R.W."/>
            <person name="Higgins S."/>
            <person name="Loffler F."/>
        </authorList>
    </citation>
    <scope>NUCLEOTIDE SEQUENCE</scope>
</reference>
<organism evidence="1">
    <name type="scientific">bioreactor metagenome</name>
    <dbReference type="NCBI Taxonomy" id="1076179"/>
    <lineage>
        <taxon>unclassified sequences</taxon>
        <taxon>metagenomes</taxon>
        <taxon>ecological metagenomes</taxon>
    </lineage>
</organism>
<comment type="caution">
    <text evidence="1">The sequence shown here is derived from an EMBL/GenBank/DDBJ whole genome shotgun (WGS) entry which is preliminary data.</text>
</comment>
<evidence type="ECO:0000313" key="1">
    <source>
        <dbReference type="EMBL" id="MPN05841.1"/>
    </source>
</evidence>
<name>A0A645EUY3_9ZZZZ</name>
<dbReference type="AlphaFoldDB" id="A0A645EUY3"/>